<dbReference type="GO" id="GO:0006400">
    <property type="term" value="P:tRNA modification"/>
    <property type="evidence" value="ECO:0007669"/>
    <property type="project" value="UniProtKB-UniRule"/>
</dbReference>
<feature type="domain" description="tRNA(Ile)-lysidine/2-thiocytidine synthase N-terminal" evidence="8">
    <location>
        <begin position="25"/>
        <end position="185"/>
    </location>
</feature>
<feature type="binding site" evidence="7">
    <location>
        <begin position="30"/>
        <end position="35"/>
    </location>
    <ligand>
        <name>ATP</name>
        <dbReference type="ChEBI" id="CHEBI:30616"/>
    </ligand>
</feature>
<dbReference type="GO" id="GO:0032267">
    <property type="term" value="F:tRNA(Ile)-lysidine synthase activity"/>
    <property type="evidence" value="ECO:0007669"/>
    <property type="project" value="UniProtKB-EC"/>
</dbReference>
<dbReference type="InterPro" id="IPR015262">
    <property type="entry name" value="tRNA_Ile_lys_synt_subst-bd"/>
</dbReference>
<dbReference type="SUPFAM" id="SSF52402">
    <property type="entry name" value="Adenine nucleotide alpha hydrolases-like"/>
    <property type="match status" value="1"/>
</dbReference>
<gene>
    <name evidence="10" type="primary">mesJ</name>
    <name evidence="7" type="synonym">tilS</name>
    <name evidence="10" type="ORF">NCTC7908_02215</name>
</gene>
<dbReference type="Proteomes" id="UP000248741">
    <property type="component" value="Chromosome 1"/>
</dbReference>
<dbReference type="InterPro" id="IPR012795">
    <property type="entry name" value="tRNA_Ile_lys_synt_N"/>
</dbReference>
<evidence type="ECO:0000256" key="6">
    <source>
        <dbReference type="ARBA" id="ARBA00048539"/>
    </source>
</evidence>
<name>A0ABD7MVX9_CORUL</name>
<organism evidence="10 11">
    <name type="scientific">Corynebacterium ulcerans</name>
    <dbReference type="NCBI Taxonomy" id="65058"/>
    <lineage>
        <taxon>Bacteria</taxon>
        <taxon>Bacillati</taxon>
        <taxon>Actinomycetota</taxon>
        <taxon>Actinomycetes</taxon>
        <taxon>Mycobacteriales</taxon>
        <taxon>Corynebacteriaceae</taxon>
        <taxon>Corynebacterium</taxon>
    </lineage>
</organism>
<accession>A0ABD7MVX9</accession>
<dbReference type="GO" id="GO:0005524">
    <property type="term" value="F:ATP binding"/>
    <property type="evidence" value="ECO:0007669"/>
    <property type="project" value="UniProtKB-UniRule"/>
</dbReference>
<keyword evidence="4 7" id="KW-0547">Nucleotide-binding</keyword>
<keyword evidence="5 7" id="KW-0067">ATP-binding</keyword>
<dbReference type="PANTHER" id="PTHR43033">
    <property type="entry name" value="TRNA(ILE)-LYSIDINE SYNTHASE-RELATED"/>
    <property type="match status" value="1"/>
</dbReference>
<evidence type="ECO:0000313" key="10">
    <source>
        <dbReference type="EMBL" id="SQG53479.1"/>
    </source>
</evidence>
<evidence type="ECO:0000256" key="3">
    <source>
        <dbReference type="ARBA" id="ARBA00022694"/>
    </source>
</evidence>
<dbReference type="GO" id="GO:0005737">
    <property type="term" value="C:cytoplasm"/>
    <property type="evidence" value="ECO:0007669"/>
    <property type="project" value="UniProtKB-SubCell"/>
</dbReference>
<evidence type="ECO:0000256" key="1">
    <source>
        <dbReference type="ARBA" id="ARBA00022490"/>
    </source>
</evidence>
<evidence type="ECO:0000259" key="8">
    <source>
        <dbReference type="Pfam" id="PF01171"/>
    </source>
</evidence>
<dbReference type="InterPro" id="IPR011063">
    <property type="entry name" value="TilS/TtcA_N"/>
</dbReference>
<comment type="function">
    <text evidence="7">Ligates lysine onto the cytidine present at position 34 of the AUA codon-specific tRNA(Ile) that contains the anticodon CAU, in an ATP-dependent manner. Cytidine is converted to lysidine, thus changing the amino acid specificity of the tRNA from methionine to isoleucine.</text>
</comment>
<dbReference type="Gene3D" id="3.40.50.620">
    <property type="entry name" value="HUPs"/>
    <property type="match status" value="1"/>
</dbReference>
<comment type="subcellular location">
    <subcellularLocation>
        <location evidence="7">Cytoplasm</location>
    </subcellularLocation>
</comment>
<evidence type="ECO:0000313" key="11">
    <source>
        <dbReference type="Proteomes" id="UP000248741"/>
    </source>
</evidence>
<dbReference type="Pfam" id="PF01171">
    <property type="entry name" value="ATP_bind_3"/>
    <property type="match status" value="1"/>
</dbReference>
<dbReference type="AlphaFoldDB" id="A0ABD7MVX9"/>
<protein>
    <recommendedName>
        <fullName evidence="7">tRNA(Ile)-lysidine synthase</fullName>
        <ecNumber evidence="7">6.3.4.19</ecNumber>
    </recommendedName>
    <alternativeName>
        <fullName evidence="7">tRNA(Ile)-2-lysyl-cytidine synthase</fullName>
    </alternativeName>
    <alternativeName>
        <fullName evidence="7">tRNA(Ile)-lysidine synthetase</fullName>
    </alternativeName>
</protein>
<sequence>MFWPRKSPRFMACRVAVRAVTDRDVVVGLSGGPDSLALVAALVAEKYRVLAVCVDHGLQQGSERVAERAAETVRGLGAEATVVQVDVEKSGSLEANARRARYEALRGFGKPVVVGHTADDQAETLLLGALRGKAAGMLVQGTVWRPFLSVRRADTVGACAELGLEPWHDPHNDQREFRRVAIRQQVLPLLSDIIGGDPVPALARAAMNIAHDDEALQVSDVTLDELRAAHPAFRRRYLAAFLRENKAPVTGANIDAVERLVTDWHGQGGVAVGNRLEVIRKDGKLLSKER</sequence>
<keyword evidence="2 7" id="KW-0436">Ligase</keyword>
<dbReference type="EC" id="6.3.4.19" evidence="7"/>
<evidence type="ECO:0000256" key="5">
    <source>
        <dbReference type="ARBA" id="ARBA00022840"/>
    </source>
</evidence>
<dbReference type="InterPro" id="IPR012094">
    <property type="entry name" value="tRNA_Ile_lys_synt"/>
</dbReference>
<dbReference type="NCBIfam" id="TIGR02432">
    <property type="entry name" value="lysidine_TilS_N"/>
    <property type="match status" value="1"/>
</dbReference>
<comment type="domain">
    <text evidence="7">The N-terminal region contains the highly conserved SGGXDS motif, predicted to be a P-loop motif involved in ATP binding.</text>
</comment>
<evidence type="ECO:0000256" key="2">
    <source>
        <dbReference type="ARBA" id="ARBA00022598"/>
    </source>
</evidence>
<comment type="catalytic activity">
    <reaction evidence="6 7">
        <text>cytidine(34) in tRNA(Ile2) + L-lysine + ATP = lysidine(34) in tRNA(Ile2) + AMP + diphosphate + H(+)</text>
        <dbReference type="Rhea" id="RHEA:43744"/>
        <dbReference type="Rhea" id="RHEA-COMP:10625"/>
        <dbReference type="Rhea" id="RHEA-COMP:10670"/>
        <dbReference type="ChEBI" id="CHEBI:15378"/>
        <dbReference type="ChEBI" id="CHEBI:30616"/>
        <dbReference type="ChEBI" id="CHEBI:32551"/>
        <dbReference type="ChEBI" id="CHEBI:33019"/>
        <dbReference type="ChEBI" id="CHEBI:82748"/>
        <dbReference type="ChEBI" id="CHEBI:83665"/>
        <dbReference type="ChEBI" id="CHEBI:456215"/>
        <dbReference type="EC" id="6.3.4.19"/>
    </reaction>
</comment>
<dbReference type="InterPro" id="IPR014729">
    <property type="entry name" value="Rossmann-like_a/b/a_fold"/>
</dbReference>
<keyword evidence="1 7" id="KW-0963">Cytoplasm</keyword>
<feature type="domain" description="tRNA(Ile)-lysidine synthase substrate-binding" evidence="9">
    <location>
        <begin position="223"/>
        <end position="285"/>
    </location>
</feature>
<evidence type="ECO:0000256" key="4">
    <source>
        <dbReference type="ARBA" id="ARBA00022741"/>
    </source>
</evidence>
<dbReference type="Pfam" id="PF09179">
    <property type="entry name" value="TilS"/>
    <property type="match status" value="1"/>
</dbReference>
<proteinExistence type="inferred from homology"/>
<keyword evidence="3 7" id="KW-0819">tRNA processing</keyword>
<evidence type="ECO:0000256" key="7">
    <source>
        <dbReference type="HAMAP-Rule" id="MF_01161"/>
    </source>
</evidence>
<dbReference type="CDD" id="cd01992">
    <property type="entry name" value="TilS_N"/>
    <property type="match status" value="1"/>
</dbReference>
<comment type="similarity">
    <text evidence="7">Belongs to the tRNA(Ile)-lysidine synthase family.</text>
</comment>
<reference evidence="10 11" key="1">
    <citation type="submission" date="2018-06" db="EMBL/GenBank/DDBJ databases">
        <authorList>
            <consortium name="Pathogen Informatics"/>
            <person name="Doyle S."/>
        </authorList>
    </citation>
    <scope>NUCLEOTIDE SEQUENCE [LARGE SCALE GENOMIC DNA]</scope>
    <source>
        <strain evidence="10 11">NCTC7908</strain>
    </source>
</reference>
<dbReference type="EMBL" id="LS483400">
    <property type="protein sequence ID" value="SQG53479.1"/>
    <property type="molecule type" value="Genomic_DNA"/>
</dbReference>
<dbReference type="HAMAP" id="MF_01161">
    <property type="entry name" value="tRNA_Ile_lys_synt"/>
    <property type="match status" value="1"/>
</dbReference>
<evidence type="ECO:0000259" key="9">
    <source>
        <dbReference type="Pfam" id="PF09179"/>
    </source>
</evidence>
<dbReference type="PANTHER" id="PTHR43033:SF1">
    <property type="entry name" value="TRNA(ILE)-LYSIDINE SYNTHASE-RELATED"/>
    <property type="match status" value="1"/>
</dbReference>